<dbReference type="GO" id="GO:0005737">
    <property type="term" value="C:cytoplasm"/>
    <property type="evidence" value="ECO:0007669"/>
    <property type="project" value="TreeGrafter"/>
</dbReference>
<name>A0A0F9RLI1_9ZZZZ</name>
<proteinExistence type="inferred from homology"/>
<dbReference type="PROSITE" id="PS00903">
    <property type="entry name" value="CYT_DCMP_DEAMINASES_1"/>
    <property type="match status" value="1"/>
</dbReference>
<dbReference type="GO" id="GO:0004132">
    <property type="term" value="F:dCMP deaminase activity"/>
    <property type="evidence" value="ECO:0007669"/>
    <property type="project" value="TreeGrafter"/>
</dbReference>
<dbReference type="AlphaFoldDB" id="A0A0F9RLI1"/>
<evidence type="ECO:0000256" key="5">
    <source>
        <dbReference type="ARBA" id="ARBA00022833"/>
    </source>
</evidence>
<comment type="caution">
    <text evidence="7">The sequence shown here is derived from an EMBL/GenBank/DDBJ whole genome shotgun (WGS) entry which is preliminary data.</text>
</comment>
<keyword evidence="3" id="KW-0479">Metal-binding</keyword>
<keyword evidence="5" id="KW-0862">Zinc</keyword>
<sequence length="187" mass="20712">MRPNWDQYFLMLAHVVATRATCDRKHVGAVIVDPDHRIVATGYNGSAAGMEHCDDAGHELKEIDGRMSCVRTLHAESNALDYAGGRAKCCTLYCTVIPCYDCAKRIVNAGIARVVYAEYYESRNTQLVADYFRGSSTGLWHMPLRFEMRLPLLCIRAGCSNEGRYDSGFCGLHDIAENDGRGTKHGG</sequence>
<keyword evidence="4" id="KW-0378">Hydrolase</keyword>
<evidence type="ECO:0000313" key="7">
    <source>
        <dbReference type="EMBL" id="KKN50647.1"/>
    </source>
</evidence>
<dbReference type="Gene3D" id="3.40.140.10">
    <property type="entry name" value="Cytidine Deaminase, domain 2"/>
    <property type="match status" value="1"/>
</dbReference>
<dbReference type="InterPro" id="IPR002125">
    <property type="entry name" value="CMP_dCMP_dom"/>
</dbReference>
<dbReference type="GO" id="GO:0008270">
    <property type="term" value="F:zinc ion binding"/>
    <property type="evidence" value="ECO:0007669"/>
    <property type="project" value="InterPro"/>
</dbReference>
<protein>
    <recommendedName>
        <fullName evidence="6">CMP/dCMP-type deaminase domain-containing protein</fullName>
    </recommendedName>
</protein>
<organism evidence="7">
    <name type="scientific">marine sediment metagenome</name>
    <dbReference type="NCBI Taxonomy" id="412755"/>
    <lineage>
        <taxon>unclassified sequences</taxon>
        <taxon>metagenomes</taxon>
        <taxon>ecological metagenomes</taxon>
    </lineage>
</organism>
<dbReference type="InterPro" id="IPR016193">
    <property type="entry name" value="Cytidine_deaminase-like"/>
</dbReference>
<dbReference type="InterPro" id="IPR035105">
    <property type="entry name" value="Deoxycytidylate_deaminase_dom"/>
</dbReference>
<dbReference type="InterPro" id="IPR015517">
    <property type="entry name" value="dCMP_deaminase-rel"/>
</dbReference>
<evidence type="ECO:0000259" key="6">
    <source>
        <dbReference type="PROSITE" id="PS51747"/>
    </source>
</evidence>
<evidence type="ECO:0000256" key="2">
    <source>
        <dbReference type="ARBA" id="ARBA00006576"/>
    </source>
</evidence>
<dbReference type="SUPFAM" id="SSF53927">
    <property type="entry name" value="Cytidine deaminase-like"/>
    <property type="match status" value="1"/>
</dbReference>
<evidence type="ECO:0000256" key="3">
    <source>
        <dbReference type="ARBA" id="ARBA00022723"/>
    </source>
</evidence>
<dbReference type="CDD" id="cd01286">
    <property type="entry name" value="deoxycytidylate_deaminase"/>
    <property type="match status" value="1"/>
</dbReference>
<reference evidence="7" key="1">
    <citation type="journal article" date="2015" name="Nature">
        <title>Complex archaea that bridge the gap between prokaryotes and eukaryotes.</title>
        <authorList>
            <person name="Spang A."/>
            <person name="Saw J.H."/>
            <person name="Jorgensen S.L."/>
            <person name="Zaremba-Niedzwiedzka K."/>
            <person name="Martijn J."/>
            <person name="Lind A.E."/>
            <person name="van Eijk R."/>
            <person name="Schleper C."/>
            <person name="Guy L."/>
            <person name="Ettema T.J."/>
        </authorList>
    </citation>
    <scope>NUCLEOTIDE SEQUENCE</scope>
</reference>
<dbReference type="PANTHER" id="PTHR11086:SF18">
    <property type="entry name" value="DEOXYCYTIDYLATE DEAMINASE"/>
    <property type="match status" value="1"/>
</dbReference>
<comment type="similarity">
    <text evidence="2">Belongs to the cytidine and deoxycytidylate deaminase family.</text>
</comment>
<dbReference type="PROSITE" id="PS51747">
    <property type="entry name" value="CYT_DCMP_DEAMINASES_2"/>
    <property type="match status" value="1"/>
</dbReference>
<dbReference type="EMBL" id="LAZR01001102">
    <property type="protein sequence ID" value="KKN50647.1"/>
    <property type="molecule type" value="Genomic_DNA"/>
</dbReference>
<feature type="domain" description="CMP/dCMP-type deaminase" evidence="6">
    <location>
        <begin position="4"/>
        <end position="127"/>
    </location>
</feature>
<dbReference type="PANTHER" id="PTHR11086">
    <property type="entry name" value="DEOXYCYTIDYLATE DEAMINASE-RELATED"/>
    <property type="match status" value="1"/>
</dbReference>
<accession>A0A0F9RLI1</accession>
<evidence type="ECO:0000256" key="1">
    <source>
        <dbReference type="ARBA" id="ARBA00001947"/>
    </source>
</evidence>
<dbReference type="Pfam" id="PF00383">
    <property type="entry name" value="dCMP_cyt_deam_1"/>
    <property type="match status" value="1"/>
</dbReference>
<comment type="cofactor">
    <cofactor evidence="1">
        <name>Zn(2+)</name>
        <dbReference type="ChEBI" id="CHEBI:29105"/>
    </cofactor>
</comment>
<dbReference type="InterPro" id="IPR016192">
    <property type="entry name" value="APOBEC/CMP_deaminase_Zn-bd"/>
</dbReference>
<evidence type="ECO:0000256" key="4">
    <source>
        <dbReference type="ARBA" id="ARBA00022801"/>
    </source>
</evidence>
<gene>
    <name evidence="7" type="ORF">LCGC14_0630740</name>
</gene>